<dbReference type="Gramene" id="PGSC0003DMT400095997">
    <property type="protein sequence ID" value="PGSC0003DMT400095997"/>
    <property type="gene ID" value="PGSC0003DMG400045568"/>
</dbReference>
<evidence type="ECO:0000313" key="3">
    <source>
        <dbReference type="Proteomes" id="UP000011115"/>
    </source>
</evidence>
<dbReference type="EnsemblPlants" id="PGSC0003DMT400095997">
    <property type="protein sequence ID" value="PGSC0003DMT400095997"/>
    <property type="gene ID" value="PGSC0003DMG400045568"/>
</dbReference>
<dbReference type="PaxDb" id="4113-PGSC0003DMT400095997"/>
<evidence type="ECO:0008006" key="4">
    <source>
        <dbReference type="Google" id="ProtNLM"/>
    </source>
</evidence>
<accession>M1DXH5</accession>
<reference evidence="2" key="2">
    <citation type="submission" date="2015-06" db="UniProtKB">
        <authorList>
            <consortium name="EnsemblPlants"/>
        </authorList>
    </citation>
    <scope>IDENTIFICATION</scope>
    <source>
        <strain evidence="2">DM1-3 516 R44</strain>
    </source>
</reference>
<organism evidence="2 3">
    <name type="scientific">Solanum tuberosum</name>
    <name type="common">Potato</name>
    <dbReference type="NCBI Taxonomy" id="4113"/>
    <lineage>
        <taxon>Eukaryota</taxon>
        <taxon>Viridiplantae</taxon>
        <taxon>Streptophyta</taxon>
        <taxon>Embryophyta</taxon>
        <taxon>Tracheophyta</taxon>
        <taxon>Spermatophyta</taxon>
        <taxon>Magnoliopsida</taxon>
        <taxon>eudicotyledons</taxon>
        <taxon>Gunneridae</taxon>
        <taxon>Pentapetalae</taxon>
        <taxon>asterids</taxon>
        <taxon>lamiids</taxon>
        <taxon>Solanales</taxon>
        <taxon>Solanaceae</taxon>
        <taxon>Solanoideae</taxon>
        <taxon>Solaneae</taxon>
        <taxon>Solanum</taxon>
    </lineage>
</organism>
<keyword evidence="3" id="KW-1185">Reference proteome</keyword>
<name>M1DXH5_SOLTU</name>
<dbReference type="InParanoid" id="M1DXH5"/>
<feature type="compositionally biased region" description="Low complexity" evidence="1">
    <location>
        <begin position="208"/>
        <end position="219"/>
    </location>
</feature>
<dbReference type="HOGENOM" id="CLU_1177162_0_0_1"/>
<evidence type="ECO:0000313" key="2">
    <source>
        <dbReference type="EnsemblPlants" id="PGSC0003DMT400095997"/>
    </source>
</evidence>
<dbReference type="AlphaFoldDB" id="M1DXH5"/>
<reference evidence="3" key="1">
    <citation type="journal article" date="2011" name="Nature">
        <title>Genome sequence and analysis of the tuber crop potato.</title>
        <authorList>
            <consortium name="The Potato Genome Sequencing Consortium"/>
        </authorList>
    </citation>
    <scope>NUCLEOTIDE SEQUENCE [LARGE SCALE GENOMIC DNA]</scope>
    <source>
        <strain evidence="3">cv. DM1-3 516 R44</strain>
    </source>
</reference>
<feature type="region of interest" description="Disordered" evidence="1">
    <location>
        <begin position="208"/>
        <end position="236"/>
    </location>
</feature>
<proteinExistence type="predicted"/>
<evidence type="ECO:0000256" key="1">
    <source>
        <dbReference type="SAM" id="MobiDB-lite"/>
    </source>
</evidence>
<protein>
    <recommendedName>
        <fullName evidence="4">Integrase core domain containing protein</fullName>
    </recommendedName>
</protein>
<sequence>MNHPLIMIHASMLDEIELKLFGYVDYVLGQAGEVLLVCRFVLAIHRKPLDIADHLRILEFFCSRTFGEPDLAHQSDMARPKVVGRDIPPQKRAREITINEDAAASREKLTKLPAKGGKVKGKRLWLCHTRRQPQTIRRSTRHTLLPATVRVTHSMILRPPSLSRRMTNYYKLGEQSYNPKQQMIRQGSRCLRCLPLQLQLSASFNIDSSTGTTSARSSSPVTQPTKGRRLDDYLRG</sequence>
<dbReference type="Proteomes" id="UP000011115">
    <property type="component" value="Unassembled WGS sequence"/>
</dbReference>